<dbReference type="InterPro" id="IPR055726">
    <property type="entry name" value="DUF7302"/>
</dbReference>
<proteinExistence type="predicted"/>
<gene>
    <name evidence="1" type="ORF">SAMN05444389_101434</name>
</gene>
<dbReference type="Pfam" id="PF23976">
    <property type="entry name" value="DUF7302"/>
    <property type="match status" value="1"/>
</dbReference>
<name>A0A1M7DLS8_9RHOB</name>
<dbReference type="RefSeq" id="WP_073061265.1">
    <property type="nucleotide sequence ID" value="NZ_FRCK01000001.1"/>
</dbReference>
<accession>A0A1M7DLS8</accession>
<evidence type="ECO:0000313" key="1">
    <source>
        <dbReference type="EMBL" id="SHL80432.1"/>
    </source>
</evidence>
<keyword evidence="2" id="KW-1185">Reference proteome</keyword>
<dbReference type="EMBL" id="FRCK01000001">
    <property type="protein sequence ID" value="SHL80432.1"/>
    <property type="molecule type" value="Genomic_DNA"/>
</dbReference>
<dbReference type="OrthoDB" id="7778894at2"/>
<organism evidence="1 2">
    <name type="scientific">Paracoccus solventivorans</name>
    <dbReference type="NCBI Taxonomy" id="53463"/>
    <lineage>
        <taxon>Bacteria</taxon>
        <taxon>Pseudomonadati</taxon>
        <taxon>Pseudomonadota</taxon>
        <taxon>Alphaproteobacteria</taxon>
        <taxon>Rhodobacterales</taxon>
        <taxon>Paracoccaceae</taxon>
        <taxon>Paracoccus</taxon>
    </lineage>
</organism>
<sequence>MAKLKSLRGAVGTYGRVTAGGIVDVDETMAEKLVKTGRFVRASEADIEAAQAAQQATLATAIPGLGAGFVPLPGGAAGGADPERIAMAELEAKAQAEAEAKGKAAAAKSEKAAK</sequence>
<protein>
    <submittedName>
        <fullName evidence="1">Uncharacterized protein</fullName>
    </submittedName>
</protein>
<dbReference type="AlphaFoldDB" id="A0A1M7DLS8"/>
<reference evidence="2" key="1">
    <citation type="submission" date="2016-11" db="EMBL/GenBank/DDBJ databases">
        <authorList>
            <person name="Varghese N."/>
            <person name="Submissions S."/>
        </authorList>
    </citation>
    <scope>NUCLEOTIDE SEQUENCE [LARGE SCALE GENOMIC DNA]</scope>
    <source>
        <strain evidence="2">DSM 6637</strain>
    </source>
</reference>
<dbReference type="STRING" id="53463.SAMN05444389_101434"/>
<dbReference type="Proteomes" id="UP000184444">
    <property type="component" value="Unassembled WGS sequence"/>
</dbReference>
<evidence type="ECO:0000313" key="2">
    <source>
        <dbReference type="Proteomes" id="UP000184444"/>
    </source>
</evidence>